<name>A0A2S9JQ35_9HYPH</name>
<protein>
    <recommendedName>
        <fullName evidence="4">DUF4337 domain-containing protein</fullName>
    </recommendedName>
</protein>
<evidence type="ECO:0008006" key="4">
    <source>
        <dbReference type="Google" id="ProtNLM"/>
    </source>
</evidence>
<feature type="transmembrane region" description="Helical" evidence="1">
    <location>
        <begin position="141"/>
        <end position="160"/>
    </location>
</feature>
<organism evidence="2 3">
    <name type="scientific">Phyllobacterium myrsinacearum</name>
    <dbReference type="NCBI Taxonomy" id="28101"/>
    <lineage>
        <taxon>Bacteria</taxon>
        <taxon>Pseudomonadati</taxon>
        <taxon>Pseudomonadota</taxon>
        <taxon>Alphaproteobacteria</taxon>
        <taxon>Hyphomicrobiales</taxon>
        <taxon>Phyllobacteriaceae</taxon>
        <taxon>Phyllobacterium</taxon>
    </lineage>
</organism>
<keyword evidence="1" id="KW-0812">Transmembrane</keyword>
<evidence type="ECO:0000313" key="2">
    <source>
        <dbReference type="EMBL" id="PRD55295.1"/>
    </source>
</evidence>
<sequence>MEEIASEAYEHTEHAEHALHSENAFLAIVAVTIAVLAVVAAGVGSLETIESGGATAAKTQAVLFQNKATDNWNFFQAKSLKKNMYDIAAAQGGPKAADFASQSQRNEVESQEIQKTARDFEVKSEDALQEGLVHEGRHHHLTIAATFLHIAIAVATIAIITGGRRWPWYASILLGVIGTIIAGATYAI</sequence>
<dbReference type="InterPro" id="IPR025570">
    <property type="entry name" value="DUF4337"/>
</dbReference>
<dbReference type="Proteomes" id="UP000238563">
    <property type="component" value="Unassembled WGS sequence"/>
</dbReference>
<keyword evidence="1" id="KW-0472">Membrane</keyword>
<reference evidence="2 3" key="1">
    <citation type="submission" date="2018-02" db="EMBL/GenBank/DDBJ databases">
        <title>The draft genome of Phyllobacterium myrsinacearum DSM5892.</title>
        <authorList>
            <person name="Li L."/>
            <person name="Liu L."/>
            <person name="Zhang X."/>
            <person name="Wang T."/>
        </authorList>
    </citation>
    <scope>NUCLEOTIDE SEQUENCE [LARGE SCALE GENOMIC DNA]</scope>
    <source>
        <strain evidence="2 3">DSM 5892</strain>
    </source>
</reference>
<dbReference type="EMBL" id="PVBT01000002">
    <property type="protein sequence ID" value="PRD55295.1"/>
    <property type="molecule type" value="Genomic_DNA"/>
</dbReference>
<comment type="caution">
    <text evidence="2">The sequence shown here is derived from an EMBL/GenBank/DDBJ whole genome shotgun (WGS) entry which is preliminary data.</text>
</comment>
<keyword evidence="3" id="KW-1185">Reference proteome</keyword>
<feature type="transmembrane region" description="Helical" evidence="1">
    <location>
        <begin position="166"/>
        <end position="187"/>
    </location>
</feature>
<evidence type="ECO:0000313" key="3">
    <source>
        <dbReference type="Proteomes" id="UP000238563"/>
    </source>
</evidence>
<dbReference type="AlphaFoldDB" id="A0A2S9JQ35"/>
<gene>
    <name evidence="2" type="ORF">C5750_09010</name>
</gene>
<proteinExistence type="predicted"/>
<dbReference type="OrthoDB" id="9806096at2"/>
<dbReference type="Pfam" id="PF14235">
    <property type="entry name" value="DUF4337"/>
    <property type="match status" value="1"/>
</dbReference>
<feature type="transmembrane region" description="Helical" evidence="1">
    <location>
        <begin position="24"/>
        <end position="43"/>
    </location>
</feature>
<dbReference type="RefSeq" id="WP_105733524.1">
    <property type="nucleotide sequence ID" value="NZ_PVBT01000002.1"/>
</dbReference>
<accession>A0A2S9JQ35</accession>
<keyword evidence="1" id="KW-1133">Transmembrane helix</keyword>
<evidence type="ECO:0000256" key="1">
    <source>
        <dbReference type="SAM" id="Phobius"/>
    </source>
</evidence>